<protein>
    <submittedName>
        <fullName evidence="1">YbbR-like protein</fullName>
    </submittedName>
</protein>
<evidence type="ECO:0000313" key="3">
    <source>
        <dbReference type="Proteomes" id="UP000003242"/>
    </source>
</evidence>
<name>D3LVU3_9FIRM</name>
<evidence type="ECO:0000313" key="2">
    <source>
        <dbReference type="EMBL" id="EGL42014.1"/>
    </source>
</evidence>
<dbReference type="EMBL" id="AFIJ01000007">
    <property type="protein sequence ID" value="EGL42014.1"/>
    <property type="molecule type" value="Genomic_DNA"/>
</dbReference>
<dbReference type="PANTHER" id="PTHR37804:SF1">
    <property type="entry name" value="CDAA REGULATORY PROTEIN CDAR"/>
    <property type="match status" value="1"/>
</dbReference>
<comment type="caution">
    <text evidence="1">The sequence shown here is derived from an EMBL/GenBank/DDBJ whole genome shotgun (WGS) entry which is preliminary data.</text>
</comment>
<dbReference type="EMBL" id="ADGP01000021">
    <property type="protein sequence ID" value="EFD93746.1"/>
    <property type="molecule type" value="Genomic_DNA"/>
</dbReference>
<accession>D3LVU3</accession>
<organism evidence="1 3">
    <name type="scientific">Megasphaera lornae</name>
    <dbReference type="NCBI Taxonomy" id="1000568"/>
    <lineage>
        <taxon>Bacteria</taxon>
        <taxon>Bacillati</taxon>
        <taxon>Bacillota</taxon>
        <taxon>Negativicutes</taxon>
        <taxon>Veillonellales</taxon>
        <taxon>Veillonellaceae</taxon>
        <taxon>Megasphaera</taxon>
    </lineage>
</organism>
<dbReference type="InterPro" id="IPR012505">
    <property type="entry name" value="YbbR"/>
</dbReference>
<dbReference type="OrthoDB" id="9814149at2"/>
<dbReference type="Gene3D" id="2.170.120.40">
    <property type="entry name" value="YbbR-like domain"/>
    <property type="match status" value="2"/>
</dbReference>
<dbReference type="STRING" id="699218.HMPREF0889_1100"/>
<dbReference type="AlphaFoldDB" id="D3LVU3"/>
<dbReference type="InterPro" id="IPR053154">
    <property type="entry name" value="c-di-AMP_regulator"/>
</dbReference>
<keyword evidence="4" id="KW-1185">Reference proteome</keyword>
<dbReference type="RefSeq" id="WP_007390475.1">
    <property type="nucleotide sequence ID" value="NZ_ADGP01000021.1"/>
</dbReference>
<dbReference type="Gene3D" id="2.170.120.30">
    <property type="match status" value="1"/>
</dbReference>
<dbReference type="Pfam" id="PF07949">
    <property type="entry name" value="YbbR"/>
    <property type="match status" value="3"/>
</dbReference>
<sequence length="304" mass="33178">MTRIEKKWQVKLICLVVAVFLWFVIIGEQNPTSEGSYTVPVAVENLDSRYIASHVPRSVYVRLAGPRNTIINIDPSSIKAYVDLSAVKEGTVEAPIHVEIPGGTELKKQSQNRATVLIDVYAVKEFSVTPHIRGQVNGNAYVGNISVLPQKVTVSGARRLVRQVDNAMVEVGISDKPDGFTAMTPVRLLRADGTVVEGLTVTPWQTSVAVNLEPNAATKEVPVVVHTRGTFHKGLTEKNVIANPKTVTLRGDAAQLQSLDHWDLPAVSVTGITKNKTWKLEMPFVNGVTVTPDTIDVMLLTTKE</sequence>
<reference evidence="3" key="1">
    <citation type="submission" date="2009-12" db="EMBL/GenBank/DDBJ databases">
        <title>Sequence of Clostridiales genomosp. BVAB3 str. UPII9-5.</title>
        <authorList>
            <person name="Madupu R."/>
            <person name="Durkin A.S."/>
            <person name="Torralba M."/>
            <person name="Methe B."/>
            <person name="Sutton G.G."/>
            <person name="Strausberg R.L."/>
            <person name="Nelson K.E."/>
        </authorList>
    </citation>
    <scope>NUCLEOTIDE SEQUENCE [LARGE SCALE GENOMIC DNA]</scope>
    <source>
        <strain evidence="3">28L</strain>
    </source>
</reference>
<dbReference type="Proteomes" id="UP000004018">
    <property type="component" value="Unassembled WGS sequence"/>
</dbReference>
<dbReference type="CDD" id="cd20206">
    <property type="entry name" value="YbbR"/>
    <property type="match status" value="1"/>
</dbReference>
<reference evidence="2 4" key="3">
    <citation type="submission" date="2011-04" db="EMBL/GenBank/DDBJ databases">
        <authorList>
            <person name="Harkins D.M."/>
            <person name="Madupu R."/>
            <person name="Durkin A.S."/>
            <person name="Torralba M."/>
            <person name="Methe B."/>
            <person name="Sutton G.G."/>
            <person name="Nelson K.E."/>
        </authorList>
    </citation>
    <scope>NUCLEOTIDE SEQUENCE [LARGE SCALE GENOMIC DNA]</scope>
    <source>
        <strain evidence="2 4">UPII 199-6</strain>
    </source>
</reference>
<dbReference type="eggNOG" id="COG4856">
    <property type="taxonomic scope" value="Bacteria"/>
</dbReference>
<evidence type="ECO:0000313" key="1">
    <source>
        <dbReference type="EMBL" id="EFD93746.1"/>
    </source>
</evidence>
<proteinExistence type="predicted"/>
<evidence type="ECO:0000313" key="4">
    <source>
        <dbReference type="Proteomes" id="UP000004018"/>
    </source>
</evidence>
<dbReference type="Proteomes" id="UP000003242">
    <property type="component" value="Unassembled WGS sequence"/>
</dbReference>
<gene>
    <name evidence="1" type="ORF">HMPREF0889_1100</name>
    <name evidence="2" type="ORF">HMPREF1039_0208</name>
</gene>
<dbReference type="PANTHER" id="PTHR37804">
    <property type="entry name" value="CDAA REGULATORY PROTEIN CDAR"/>
    <property type="match status" value="1"/>
</dbReference>
<reference evidence="1" key="2">
    <citation type="submission" date="2009-12" db="EMBL/GenBank/DDBJ databases">
        <authorList>
            <person name="Madupu R."/>
            <person name="Durkin A.S."/>
            <person name="Torralba M."/>
            <person name="Methe B."/>
            <person name="Sutton G.G."/>
            <person name="Strausberg R.L."/>
            <person name="Nelson K.E."/>
        </authorList>
    </citation>
    <scope>NUCLEOTIDE SEQUENCE</scope>
    <source>
        <strain evidence="1">28L</strain>
    </source>
</reference>